<gene>
    <name evidence="1" type="ORF">MUN82_06460</name>
</gene>
<proteinExistence type="predicted"/>
<name>A0A8T9SYG4_9BACT</name>
<dbReference type="KEGG" id="haei:MUN82_06460"/>
<accession>A0A8T9SYG4</accession>
<dbReference type="Proteomes" id="UP000829925">
    <property type="component" value="Chromosome"/>
</dbReference>
<sequence>MKHRIAPAKLAIVQTLDGQKVRIVKTDLVREKVQVKNLATGLPYWTNPDQLQPL</sequence>
<organism evidence="1 2">
    <name type="scientific">Hymenobacter aerilatus</name>
    <dbReference type="NCBI Taxonomy" id="2932251"/>
    <lineage>
        <taxon>Bacteria</taxon>
        <taxon>Pseudomonadati</taxon>
        <taxon>Bacteroidota</taxon>
        <taxon>Cytophagia</taxon>
        <taxon>Cytophagales</taxon>
        <taxon>Hymenobacteraceae</taxon>
        <taxon>Hymenobacter</taxon>
    </lineage>
</organism>
<dbReference type="AlphaFoldDB" id="A0A8T9SYG4"/>
<evidence type="ECO:0000313" key="1">
    <source>
        <dbReference type="EMBL" id="UOR06737.1"/>
    </source>
</evidence>
<keyword evidence="2" id="KW-1185">Reference proteome</keyword>
<dbReference type="EMBL" id="CP095053">
    <property type="protein sequence ID" value="UOR06737.1"/>
    <property type="molecule type" value="Genomic_DNA"/>
</dbReference>
<evidence type="ECO:0000313" key="2">
    <source>
        <dbReference type="Proteomes" id="UP000829925"/>
    </source>
</evidence>
<protein>
    <submittedName>
        <fullName evidence="1">Uncharacterized protein</fullName>
    </submittedName>
</protein>
<dbReference type="RefSeq" id="WP_245095943.1">
    <property type="nucleotide sequence ID" value="NZ_CP095053.1"/>
</dbReference>
<reference evidence="1 2" key="1">
    <citation type="submission" date="2022-04" db="EMBL/GenBank/DDBJ databases">
        <title>Hymenobacter sp. isolated from the air.</title>
        <authorList>
            <person name="Won M."/>
            <person name="Lee C.-M."/>
            <person name="Woen H.-Y."/>
            <person name="Kwon S.-W."/>
        </authorList>
    </citation>
    <scope>NUCLEOTIDE SEQUENCE [LARGE SCALE GENOMIC DNA]</scope>
    <source>
        <strain evidence="2">5413 J-13</strain>
    </source>
</reference>